<dbReference type="AlphaFoldDB" id="A0A0B2SB59"/>
<dbReference type="Proteomes" id="UP000053555">
    <property type="component" value="Unassembled WGS sequence"/>
</dbReference>
<feature type="non-terminal residue" evidence="1">
    <location>
        <position position="1"/>
    </location>
</feature>
<reference evidence="1" key="1">
    <citation type="submission" date="2014-07" db="EMBL/GenBank/DDBJ databases">
        <title>Identification of a novel salt tolerance gene in wild soybean by whole-genome sequencing.</title>
        <authorList>
            <person name="Lam H.-M."/>
            <person name="Qi X."/>
            <person name="Li M.-W."/>
            <person name="Liu X."/>
            <person name="Xie M."/>
            <person name="Ni M."/>
            <person name="Xu X."/>
        </authorList>
    </citation>
    <scope>NUCLEOTIDE SEQUENCE [LARGE SCALE GENOMIC DNA]</scope>
    <source>
        <tissue evidence="1">Root</tissue>
    </source>
</reference>
<dbReference type="EMBL" id="KN643514">
    <property type="protein sequence ID" value="KHN43991.1"/>
    <property type="molecule type" value="Genomic_DNA"/>
</dbReference>
<name>A0A0B2SB59_GLYSO</name>
<sequence length="128" mass="14573">LDIFNMFMINIPFSEALEQMPTYDKIMKEILTKKKKYIAKDTIKLEPKCSALVHKMLPAKNKDPGSFAIPITIRNLSIGQSLLYLGASINWMPLSMLEQVDVVEVKPTCMTLHLAGRSIKHHYVIVEN</sequence>
<dbReference type="PANTHER" id="PTHR33067:SF9">
    <property type="entry name" value="RNA-DIRECTED DNA POLYMERASE"/>
    <property type="match status" value="1"/>
</dbReference>
<proteinExistence type="predicted"/>
<organism evidence="1">
    <name type="scientific">Glycine soja</name>
    <name type="common">Wild soybean</name>
    <dbReference type="NCBI Taxonomy" id="3848"/>
    <lineage>
        <taxon>Eukaryota</taxon>
        <taxon>Viridiplantae</taxon>
        <taxon>Streptophyta</taxon>
        <taxon>Embryophyta</taxon>
        <taxon>Tracheophyta</taxon>
        <taxon>Spermatophyta</taxon>
        <taxon>Magnoliopsida</taxon>
        <taxon>eudicotyledons</taxon>
        <taxon>Gunneridae</taxon>
        <taxon>Pentapetalae</taxon>
        <taxon>rosids</taxon>
        <taxon>fabids</taxon>
        <taxon>Fabales</taxon>
        <taxon>Fabaceae</taxon>
        <taxon>Papilionoideae</taxon>
        <taxon>50 kb inversion clade</taxon>
        <taxon>NPAAA clade</taxon>
        <taxon>indigoferoid/millettioid clade</taxon>
        <taxon>Phaseoleae</taxon>
        <taxon>Glycine</taxon>
        <taxon>Glycine subgen. Soja</taxon>
    </lineage>
</organism>
<accession>A0A0B2SB59</accession>
<evidence type="ECO:0000313" key="1">
    <source>
        <dbReference type="EMBL" id="KHN43991.1"/>
    </source>
</evidence>
<protein>
    <submittedName>
        <fullName evidence="1">Uncharacterized protein</fullName>
    </submittedName>
</protein>
<gene>
    <name evidence="1" type="ORF">glysoja_041901</name>
</gene>
<dbReference type="PANTHER" id="PTHR33067">
    <property type="entry name" value="RNA-DIRECTED DNA POLYMERASE-RELATED"/>
    <property type="match status" value="1"/>
</dbReference>
<feature type="non-terminal residue" evidence="1">
    <location>
        <position position="128"/>
    </location>
</feature>